<keyword evidence="6" id="KW-1185">Reference proteome</keyword>
<dbReference type="AlphaFoldDB" id="A0A833QQ27"/>
<comment type="caution">
    <text evidence="5">The sequence shown here is derived from an EMBL/GenBank/DDBJ whole genome shotgun (WGS) entry which is preliminary data.</text>
</comment>
<feature type="compositionally biased region" description="Polar residues" evidence="4">
    <location>
        <begin position="21"/>
        <end position="110"/>
    </location>
</feature>
<dbReference type="OrthoDB" id="593669at2759"/>
<feature type="region of interest" description="Leucine repeat I (LRI)" evidence="3">
    <location>
        <begin position="169"/>
        <end position="229"/>
    </location>
</feature>
<keyword evidence="2" id="KW-0804">Transcription</keyword>
<gene>
    <name evidence="5" type="ORF">FCM35_KLT11940</name>
</gene>
<evidence type="ECO:0000256" key="1">
    <source>
        <dbReference type="ARBA" id="ARBA00023015"/>
    </source>
</evidence>
<dbReference type="InterPro" id="IPR005202">
    <property type="entry name" value="TF_GRAS"/>
</dbReference>
<name>A0A833QQ27_9POAL</name>
<comment type="similarity">
    <text evidence="3">Belongs to the GRAS family.</text>
</comment>
<organism evidence="5 6">
    <name type="scientific">Carex littledalei</name>
    <dbReference type="NCBI Taxonomy" id="544730"/>
    <lineage>
        <taxon>Eukaryota</taxon>
        <taxon>Viridiplantae</taxon>
        <taxon>Streptophyta</taxon>
        <taxon>Embryophyta</taxon>
        <taxon>Tracheophyta</taxon>
        <taxon>Spermatophyta</taxon>
        <taxon>Magnoliopsida</taxon>
        <taxon>Liliopsida</taxon>
        <taxon>Poales</taxon>
        <taxon>Cyperaceae</taxon>
        <taxon>Cyperoideae</taxon>
        <taxon>Cariceae</taxon>
        <taxon>Carex</taxon>
        <taxon>Carex subgen. Euthyceras</taxon>
    </lineage>
</organism>
<dbReference type="Proteomes" id="UP000623129">
    <property type="component" value="Unassembled WGS sequence"/>
</dbReference>
<evidence type="ECO:0000256" key="2">
    <source>
        <dbReference type="ARBA" id="ARBA00023163"/>
    </source>
</evidence>
<dbReference type="PANTHER" id="PTHR31636">
    <property type="entry name" value="OSJNBA0084A10.13 PROTEIN-RELATED"/>
    <property type="match status" value="1"/>
</dbReference>
<feature type="region of interest" description="Leucine repeat II (LRII)" evidence="3">
    <location>
        <begin position="329"/>
        <end position="361"/>
    </location>
</feature>
<evidence type="ECO:0000313" key="6">
    <source>
        <dbReference type="Proteomes" id="UP000623129"/>
    </source>
</evidence>
<evidence type="ECO:0000256" key="4">
    <source>
        <dbReference type="SAM" id="MobiDB-lite"/>
    </source>
</evidence>
<dbReference type="PROSITE" id="PS50985">
    <property type="entry name" value="GRAS"/>
    <property type="match status" value="1"/>
</dbReference>
<reference evidence="5" key="1">
    <citation type="submission" date="2020-01" db="EMBL/GenBank/DDBJ databases">
        <title>Genome sequence of Kobresia littledalei, the first chromosome-level genome in the family Cyperaceae.</title>
        <authorList>
            <person name="Qu G."/>
        </authorList>
    </citation>
    <scope>NUCLEOTIDE SEQUENCE</scope>
    <source>
        <strain evidence="5">C.B.Clarke</strain>
        <tissue evidence="5">Leaf</tissue>
    </source>
</reference>
<comment type="caution">
    <text evidence="3">Lacks conserved residue(s) required for the propagation of feature annotation.</text>
</comment>
<proteinExistence type="inferred from homology"/>
<feature type="region of interest" description="Disordered" evidence="4">
    <location>
        <begin position="15"/>
        <end position="110"/>
    </location>
</feature>
<keyword evidence="1" id="KW-0805">Transcription regulation</keyword>
<accession>A0A833QQ27</accession>
<dbReference type="Pfam" id="PF03514">
    <property type="entry name" value="GRAS"/>
    <property type="match status" value="1"/>
</dbReference>
<feature type="region of interest" description="VHIID" evidence="3">
    <location>
        <begin position="248"/>
        <end position="313"/>
    </location>
</feature>
<feature type="region of interest" description="SAW" evidence="3">
    <location>
        <begin position="467"/>
        <end position="541"/>
    </location>
</feature>
<protein>
    <submittedName>
        <fullName evidence="5">Chitin-inducible gibberellin-responsive protein 2-like protein</fullName>
    </submittedName>
</protein>
<dbReference type="EMBL" id="SWLB01000023">
    <property type="protein sequence ID" value="KAF3323209.1"/>
    <property type="molecule type" value="Genomic_DNA"/>
</dbReference>
<feature type="short sequence motif" description="VHIID" evidence="3">
    <location>
        <begin position="279"/>
        <end position="283"/>
    </location>
</feature>
<evidence type="ECO:0000313" key="5">
    <source>
        <dbReference type="EMBL" id="KAF3323209.1"/>
    </source>
</evidence>
<evidence type="ECO:0000256" key="3">
    <source>
        <dbReference type="PROSITE-ProRule" id="PRU01191"/>
    </source>
</evidence>
<sequence>MQSSKEYLHFDKSYYKYPSVPVSNPESNYTQQNTYQSPQYVSSSDEGSYLQNPNSNAHSQPYCTLESMTTNPNSHNSPSCYSVSSTGGSPLSQPESDNTNISHGSPNSVSCITITEDPNPSLDELQQKMRELESVICGPDFDAPEDYQKCQTGIPDPLTWMQLMGIPRGDLKQLLLHCAKAVEENDIILIGWMVPELRQMVSISGTPFQRLGAYLLEGLVARLESSGSSIYKALKCKEPTSSDLMSYMHALYEACPYFKFGYLSANGAIAEAVKGADSVHIIDFQIAQGTQWITLIQALAARPGGPPKIRITGIDDTQSAYARGGGLHLVGRTLARVAATCSVPFEFHPLDMTGSEIRREHLEIRHGDALAVNFAFQLHHMSDESVNTENHRDRLIRLIKSLNPTVVALAEQESNTNTSPFFQRFCETLDYYTAIFESVDVTMPREDKKRISVEQHCLARDIVNIIACEGEERVERHELFGKWRARFSMAGFRPCALSPLVNATIKTLLESYSPNYWLEEREGVLYLGWKHRPLVVSCAWR</sequence>